<gene>
    <name evidence="1" type="ORF">H2198_008392</name>
</gene>
<reference evidence="1" key="1">
    <citation type="submission" date="2022-10" db="EMBL/GenBank/DDBJ databases">
        <title>Culturing micro-colonial fungi from biological soil crusts in the Mojave desert and describing Neophaeococcomyces mojavensis, and introducing the new genera and species Taxawa tesnikishii.</title>
        <authorList>
            <person name="Kurbessoian T."/>
            <person name="Stajich J.E."/>
        </authorList>
    </citation>
    <scope>NUCLEOTIDE SEQUENCE</scope>
    <source>
        <strain evidence="1">JES_112</strain>
    </source>
</reference>
<accession>A0ACC2ZXL1</accession>
<proteinExistence type="predicted"/>
<sequence>MQAWPHLKPSGHVDVVRSISDLLNARPDPHSSGLINAKRIIQDLSTSPACTYGPTARLLRQCKLTKPRGKDHDSVKQLEDAQSTYGISMALCETRQARVPAPPACKIFENMLERQKSDFVDLVRPDEIKDCLGQLFANQAAWTSFSNFKQQSFDLCDSSRLDYQREELLQHFREATNTIPEIIDALRDHQYEAQIAMQALREHAASVAEAQQEIRLRAQEHDRVTKERLGRLMLHVESMLAQFEKSGHDVQAMISENADQASKDLSIIKDKAGSLQLNLAEIYASAAEAVSGLTYDFESKFAILAQKTNSVIEQVIGLGSDGSLQNIQESIALSRNAAAEFVQIQSAQAEIAELQLTTSQDVLRAIEDSHVKASEISKAIDMIPTSLFDALNYVHEHIAYVQAEVTWSALFFVPSILLWLTGFPRASAMTMLSYVLARAVWSVAADLDISLPESNIDLEELKLISLCLLVAVCTSGAAVLVASYCISTFKRRIHAAAQTQALLQTDKYTSTFDLHEKLLNQFARASTVPV</sequence>
<comment type="caution">
    <text evidence="1">The sequence shown here is derived from an EMBL/GenBank/DDBJ whole genome shotgun (WGS) entry which is preliminary data.</text>
</comment>
<organism evidence="1 2">
    <name type="scientific">Neophaeococcomyces mojaviensis</name>
    <dbReference type="NCBI Taxonomy" id="3383035"/>
    <lineage>
        <taxon>Eukaryota</taxon>
        <taxon>Fungi</taxon>
        <taxon>Dikarya</taxon>
        <taxon>Ascomycota</taxon>
        <taxon>Pezizomycotina</taxon>
        <taxon>Eurotiomycetes</taxon>
        <taxon>Chaetothyriomycetidae</taxon>
        <taxon>Chaetothyriales</taxon>
        <taxon>Chaetothyriales incertae sedis</taxon>
        <taxon>Neophaeococcomyces</taxon>
    </lineage>
</organism>
<protein>
    <submittedName>
        <fullName evidence="1">Uncharacterized protein</fullName>
    </submittedName>
</protein>
<name>A0ACC2ZXL1_9EURO</name>
<evidence type="ECO:0000313" key="2">
    <source>
        <dbReference type="Proteomes" id="UP001172386"/>
    </source>
</evidence>
<dbReference type="Proteomes" id="UP001172386">
    <property type="component" value="Unassembled WGS sequence"/>
</dbReference>
<dbReference type="EMBL" id="JAPDRQ010000203">
    <property type="protein sequence ID" value="KAJ9652353.1"/>
    <property type="molecule type" value="Genomic_DNA"/>
</dbReference>
<evidence type="ECO:0000313" key="1">
    <source>
        <dbReference type="EMBL" id="KAJ9652353.1"/>
    </source>
</evidence>
<keyword evidence="2" id="KW-1185">Reference proteome</keyword>